<dbReference type="CTD" id="20195327"/>
<dbReference type="InterPro" id="IPR036967">
    <property type="entry name" value="Ribosomal_uS11_sf"/>
</dbReference>
<dbReference type="CDD" id="cd00432">
    <property type="entry name" value="Ribosomal_L18_L5e"/>
    <property type="match status" value="1"/>
</dbReference>
<dbReference type="GeneID" id="20195327"/>
<keyword evidence="5" id="KW-0687">Ribonucleoprotein</keyword>
<evidence type="ECO:0000313" key="9">
    <source>
        <dbReference type="EnsemblMetazoa" id="HelroP112163"/>
    </source>
</evidence>
<reference evidence="10" key="1">
    <citation type="submission" date="2012-12" db="EMBL/GenBank/DDBJ databases">
        <authorList>
            <person name="Hellsten U."/>
            <person name="Grimwood J."/>
            <person name="Chapman J.A."/>
            <person name="Shapiro H."/>
            <person name="Aerts A."/>
            <person name="Otillar R.P."/>
            <person name="Terry A.Y."/>
            <person name="Boore J.L."/>
            <person name="Simakov O."/>
            <person name="Marletaz F."/>
            <person name="Cho S.-J."/>
            <person name="Edsinger-Gonzales E."/>
            <person name="Havlak P."/>
            <person name="Kuo D.-H."/>
            <person name="Larsson T."/>
            <person name="Lv J."/>
            <person name="Arendt D."/>
            <person name="Savage R."/>
            <person name="Osoegawa K."/>
            <person name="de Jong P."/>
            <person name="Lindberg D.R."/>
            <person name="Seaver E.C."/>
            <person name="Weisblat D.A."/>
            <person name="Putnam N.H."/>
            <person name="Grigoriev I.V."/>
            <person name="Rokhsar D.S."/>
        </authorList>
    </citation>
    <scope>NUCLEOTIDE SEQUENCE</scope>
</reference>
<dbReference type="PANTHER" id="PTHR12899">
    <property type="entry name" value="39S RIBOSOMAL PROTEIN L18, MITOCHONDRIAL"/>
    <property type="match status" value="1"/>
</dbReference>
<evidence type="ECO:0000256" key="3">
    <source>
        <dbReference type="ARBA" id="ARBA00022980"/>
    </source>
</evidence>
<organism evidence="9 10">
    <name type="scientific">Helobdella robusta</name>
    <name type="common">Californian leech</name>
    <dbReference type="NCBI Taxonomy" id="6412"/>
    <lineage>
        <taxon>Eukaryota</taxon>
        <taxon>Metazoa</taxon>
        <taxon>Spiralia</taxon>
        <taxon>Lophotrochozoa</taxon>
        <taxon>Annelida</taxon>
        <taxon>Clitellata</taxon>
        <taxon>Hirudinea</taxon>
        <taxon>Rhynchobdellida</taxon>
        <taxon>Glossiphoniidae</taxon>
        <taxon>Helobdella</taxon>
    </lineage>
</organism>
<dbReference type="HOGENOM" id="CLU_1054783_0_0_1"/>
<evidence type="ECO:0000256" key="5">
    <source>
        <dbReference type="ARBA" id="ARBA00023274"/>
    </source>
</evidence>
<evidence type="ECO:0000313" key="10">
    <source>
        <dbReference type="Proteomes" id="UP000015101"/>
    </source>
</evidence>
<evidence type="ECO:0000256" key="7">
    <source>
        <dbReference type="ARBA" id="ARBA00082661"/>
    </source>
</evidence>
<dbReference type="InterPro" id="IPR005484">
    <property type="entry name" value="Ribosomal_uL18_bac/plant/anim"/>
</dbReference>
<dbReference type="SUPFAM" id="SSF53137">
    <property type="entry name" value="Translational machinery components"/>
    <property type="match status" value="1"/>
</dbReference>
<reference evidence="9" key="3">
    <citation type="submission" date="2015-06" db="UniProtKB">
        <authorList>
            <consortium name="EnsemblMetazoa"/>
        </authorList>
    </citation>
    <scope>IDENTIFICATION</scope>
</reference>
<dbReference type="AlphaFoldDB" id="T1EFH5"/>
<dbReference type="GO" id="GO:0006412">
    <property type="term" value="P:translation"/>
    <property type="evidence" value="ECO:0007669"/>
    <property type="project" value="InterPro"/>
</dbReference>
<dbReference type="GO" id="GO:1990904">
    <property type="term" value="C:ribonucleoprotein complex"/>
    <property type="evidence" value="ECO:0007669"/>
    <property type="project" value="UniProtKB-KW"/>
</dbReference>
<dbReference type="GO" id="GO:0005739">
    <property type="term" value="C:mitochondrion"/>
    <property type="evidence" value="ECO:0000318"/>
    <property type="project" value="GO_Central"/>
</dbReference>
<comment type="subcellular location">
    <subcellularLocation>
        <location evidence="1">Mitochondrion</location>
    </subcellularLocation>
</comment>
<dbReference type="eggNOG" id="KOG3333">
    <property type="taxonomic scope" value="Eukaryota"/>
</dbReference>
<dbReference type="FunFam" id="3.30.420.80:FF:000005">
    <property type="entry name" value="39S ribosomal protein L18, mitochondrial"/>
    <property type="match status" value="1"/>
</dbReference>
<proteinExistence type="inferred from homology"/>
<dbReference type="STRING" id="6412.T1EFH5"/>
<keyword evidence="3" id="KW-0689">Ribosomal protein</keyword>
<evidence type="ECO:0000256" key="6">
    <source>
        <dbReference type="ARBA" id="ARBA00069051"/>
    </source>
</evidence>
<keyword evidence="4" id="KW-0496">Mitochondrion</keyword>
<reference evidence="8 10" key="2">
    <citation type="journal article" date="2013" name="Nature">
        <title>Insights into bilaterian evolution from three spiralian genomes.</title>
        <authorList>
            <person name="Simakov O."/>
            <person name="Marletaz F."/>
            <person name="Cho S.J."/>
            <person name="Edsinger-Gonzales E."/>
            <person name="Havlak P."/>
            <person name="Hellsten U."/>
            <person name="Kuo D.H."/>
            <person name="Larsson T."/>
            <person name="Lv J."/>
            <person name="Arendt D."/>
            <person name="Savage R."/>
            <person name="Osoegawa K."/>
            <person name="de Jong P."/>
            <person name="Grimwood J."/>
            <person name="Chapman J.A."/>
            <person name="Shapiro H."/>
            <person name="Aerts A."/>
            <person name="Otillar R.P."/>
            <person name="Terry A.Y."/>
            <person name="Boore J.L."/>
            <person name="Grigoriev I.V."/>
            <person name="Lindberg D.R."/>
            <person name="Seaver E.C."/>
            <person name="Weisblat D.A."/>
            <person name="Putnam N.H."/>
            <person name="Rokhsar D.S."/>
        </authorList>
    </citation>
    <scope>NUCLEOTIDE SEQUENCE</scope>
</reference>
<dbReference type="RefSeq" id="XP_009018347.1">
    <property type="nucleotide sequence ID" value="XM_009020099.1"/>
</dbReference>
<protein>
    <recommendedName>
        <fullName evidence="6">Large ribosomal subunit protein uL18m</fullName>
    </recommendedName>
    <alternativeName>
        <fullName evidence="7">39S ribosomal protein L18, mitochondrial</fullName>
    </alternativeName>
</protein>
<dbReference type="GO" id="GO:0003735">
    <property type="term" value="F:structural constituent of ribosome"/>
    <property type="evidence" value="ECO:0007669"/>
    <property type="project" value="InterPro"/>
</dbReference>
<dbReference type="KEGG" id="hro:HELRODRAFT_112163"/>
<evidence type="ECO:0000313" key="8">
    <source>
        <dbReference type="EMBL" id="ESO03790.1"/>
    </source>
</evidence>
<dbReference type="GO" id="GO:0008097">
    <property type="term" value="F:5S rRNA binding"/>
    <property type="evidence" value="ECO:0000318"/>
    <property type="project" value="GO_Central"/>
</dbReference>
<accession>T1EFH5</accession>
<dbReference type="EMBL" id="KB096590">
    <property type="protein sequence ID" value="ESO03790.1"/>
    <property type="molecule type" value="Genomic_DNA"/>
</dbReference>
<dbReference type="Gene3D" id="3.30.420.80">
    <property type="entry name" value="Ribosomal protein S11"/>
    <property type="match status" value="1"/>
</dbReference>
<dbReference type="GO" id="GO:0005840">
    <property type="term" value="C:ribosome"/>
    <property type="evidence" value="ECO:0007669"/>
    <property type="project" value="UniProtKB-KW"/>
</dbReference>
<dbReference type="EnsemblMetazoa" id="HelroT112163">
    <property type="protein sequence ID" value="HelroP112163"/>
    <property type="gene ID" value="HelroG112163"/>
</dbReference>
<sequence>MFSLNKSILGFCINSLKRVNLLKNASCKSFPASSVMTGLHRFNGSSSNSQTVNNEETEIENFNLDRKFINRNPRNLELLGIAWKRKGWRFQYPSKEFYHRIEFIVTNRNMEANVVHSCGTKVVSCSTKELAIRKHLYNCSDVSSAINIGRVLAQRCLQFGIANATLLEWINADSSEKFQAFRKSLLDEGLQLTEPEEVEAPYAPGIDYDDQEKLAELSERQLKVWSLGKKSLLMKFLNKKRKLRGRNRPLFAPRPLIMPSYTYN</sequence>
<evidence type="ECO:0000256" key="1">
    <source>
        <dbReference type="ARBA" id="ARBA00004173"/>
    </source>
</evidence>
<evidence type="ECO:0000256" key="4">
    <source>
        <dbReference type="ARBA" id="ARBA00023128"/>
    </source>
</evidence>
<dbReference type="EMBL" id="AMQM01004554">
    <property type="status" value="NOT_ANNOTATED_CDS"/>
    <property type="molecule type" value="Genomic_DNA"/>
</dbReference>
<dbReference type="FunCoup" id="T1EFH5">
    <property type="interactions" value="1218"/>
</dbReference>
<dbReference type="InterPro" id="IPR057268">
    <property type="entry name" value="Ribosomal_L18"/>
</dbReference>
<keyword evidence="10" id="KW-1185">Reference proteome</keyword>
<gene>
    <name evidence="9" type="primary">20195327</name>
    <name evidence="8" type="ORF">HELRODRAFT_112163</name>
</gene>
<dbReference type="Proteomes" id="UP000015101">
    <property type="component" value="Unassembled WGS sequence"/>
</dbReference>
<name>T1EFH5_HELRO</name>
<evidence type="ECO:0000256" key="2">
    <source>
        <dbReference type="ARBA" id="ARBA00007116"/>
    </source>
</evidence>
<comment type="similarity">
    <text evidence="2">Belongs to the universal ribosomal protein uL18 family.</text>
</comment>
<dbReference type="InParanoid" id="T1EFH5"/>
<dbReference type="OMA" id="LEWINAD"/>
<dbReference type="GO" id="GO:0005743">
    <property type="term" value="C:mitochondrial inner membrane"/>
    <property type="evidence" value="ECO:0007669"/>
    <property type="project" value="UniProtKB-ARBA"/>
</dbReference>
<dbReference type="PANTHER" id="PTHR12899:SF3">
    <property type="entry name" value="LARGE RIBOSOMAL SUBUNIT PROTEIN UL18M"/>
    <property type="match status" value="1"/>
</dbReference>
<dbReference type="OrthoDB" id="201635at2759"/>